<dbReference type="Proteomes" id="UP000257109">
    <property type="component" value="Unassembled WGS sequence"/>
</dbReference>
<evidence type="ECO:0000313" key="3">
    <source>
        <dbReference type="Proteomes" id="UP000257109"/>
    </source>
</evidence>
<feature type="compositionally biased region" description="Basic and acidic residues" evidence="1">
    <location>
        <begin position="158"/>
        <end position="170"/>
    </location>
</feature>
<dbReference type="PANTHER" id="PTHR33067">
    <property type="entry name" value="RNA-DIRECTED DNA POLYMERASE-RELATED"/>
    <property type="match status" value="1"/>
</dbReference>
<keyword evidence="3" id="KW-1185">Reference proteome</keyword>
<evidence type="ECO:0000256" key="1">
    <source>
        <dbReference type="SAM" id="MobiDB-lite"/>
    </source>
</evidence>
<dbReference type="InterPro" id="IPR021109">
    <property type="entry name" value="Peptidase_aspartic_dom_sf"/>
</dbReference>
<dbReference type="EMBL" id="QJKJ01007197">
    <property type="protein sequence ID" value="RDX83945.1"/>
    <property type="molecule type" value="Genomic_DNA"/>
</dbReference>
<reference evidence="2" key="1">
    <citation type="submission" date="2018-05" db="EMBL/GenBank/DDBJ databases">
        <title>Draft genome of Mucuna pruriens seed.</title>
        <authorList>
            <person name="Nnadi N.E."/>
            <person name="Vos R."/>
            <person name="Hasami M.H."/>
            <person name="Devisetty U.K."/>
            <person name="Aguiy J.C."/>
        </authorList>
    </citation>
    <scope>NUCLEOTIDE SEQUENCE [LARGE SCALE GENOMIC DNA]</scope>
    <source>
        <strain evidence="2">JCA_2017</strain>
    </source>
</reference>
<dbReference type="PANTHER" id="PTHR33067:SF15">
    <property type="entry name" value="RNA-DIRECTED DNA POLYMERASE"/>
    <property type="match status" value="1"/>
</dbReference>
<organism evidence="2 3">
    <name type="scientific">Mucuna pruriens</name>
    <name type="common">Velvet bean</name>
    <name type="synonym">Dolichos pruriens</name>
    <dbReference type="NCBI Taxonomy" id="157652"/>
    <lineage>
        <taxon>Eukaryota</taxon>
        <taxon>Viridiplantae</taxon>
        <taxon>Streptophyta</taxon>
        <taxon>Embryophyta</taxon>
        <taxon>Tracheophyta</taxon>
        <taxon>Spermatophyta</taxon>
        <taxon>Magnoliopsida</taxon>
        <taxon>eudicotyledons</taxon>
        <taxon>Gunneridae</taxon>
        <taxon>Pentapetalae</taxon>
        <taxon>rosids</taxon>
        <taxon>fabids</taxon>
        <taxon>Fabales</taxon>
        <taxon>Fabaceae</taxon>
        <taxon>Papilionoideae</taxon>
        <taxon>50 kb inversion clade</taxon>
        <taxon>NPAAA clade</taxon>
        <taxon>indigoferoid/millettioid clade</taxon>
        <taxon>Phaseoleae</taxon>
        <taxon>Mucuna</taxon>
    </lineage>
</organism>
<gene>
    <name evidence="2" type="ORF">CR513_35084</name>
</gene>
<feature type="non-terminal residue" evidence="2">
    <location>
        <position position="1"/>
    </location>
</feature>
<proteinExistence type="predicted"/>
<sequence>MIGAASGGALIDKTLAIARHLISNMTNNTQQFGIRGAGPSRMVNEVGAIDNLRLEKQLTKLTSLVRQLAVGQHQPSMAAIVCGICTSMEHPTDMCPTLQETESNHLESLATSNLEFHGSASKHCEPATIGWVRKPSLIDNSKSEGECECSVAPQQKPRPVDAESKPEADSPARSTPLPFPTWTLSIRKAKTDEDLLKMFQKVEINIPLLDALNQILKYIEFLKELCVHKRKKIKGGVELGGIMSTLTRNEVVTRSKLILPKKCRDPGIFSIPCTIGECTLADAMLDLGASINVMPTSIYKSLNFGDLEPIGMRIQLSNRSVVQPQVLSKMYWSKSMS</sequence>
<evidence type="ECO:0000313" key="2">
    <source>
        <dbReference type="EMBL" id="RDX83945.1"/>
    </source>
</evidence>
<dbReference type="AlphaFoldDB" id="A0A371G064"/>
<protein>
    <recommendedName>
        <fullName evidence="4">Aspartic peptidase DDI1-type domain-containing protein</fullName>
    </recommendedName>
</protein>
<comment type="caution">
    <text evidence="2">The sequence shown here is derived from an EMBL/GenBank/DDBJ whole genome shotgun (WGS) entry which is preliminary data.</text>
</comment>
<evidence type="ECO:0008006" key="4">
    <source>
        <dbReference type="Google" id="ProtNLM"/>
    </source>
</evidence>
<feature type="region of interest" description="Disordered" evidence="1">
    <location>
        <begin position="148"/>
        <end position="176"/>
    </location>
</feature>
<dbReference type="Gene3D" id="2.40.70.10">
    <property type="entry name" value="Acid Proteases"/>
    <property type="match status" value="1"/>
</dbReference>
<dbReference type="OrthoDB" id="778454at2759"/>
<name>A0A371G064_MUCPR</name>
<accession>A0A371G064</accession>